<keyword evidence="1" id="KW-1133">Transmembrane helix</keyword>
<dbReference type="EMBL" id="LAZR01026717">
    <property type="protein sequence ID" value="KKL67876.1"/>
    <property type="molecule type" value="Genomic_DNA"/>
</dbReference>
<feature type="non-terminal residue" evidence="2">
    <location>
        <position position="1"/>
    </location>
</feature>
<proteinExistence type="predicted"/>
<keyword evidence="1" id="KW-0812">Transmembrane</keyword>
<protein>
    <submittedName>
        <fullName evidence="2">Uncharacterized protein</fullName>
    </submittedName>
</protein>
<evidence type="ECO:0000256" key="1">
    <source>
        <dbReference type="SAM" id="Phobius"/>
    </source>
</evidence>
<keyword evidence="1" id="KW-0472">Membrane</keyword>
<evidence type="ECO:0000313" key="2">
    <source>
        <dbReference type="EMBL" id="KKL67876.1"/>
    </source>
</evidence>
<feature type="transmembrane region" description="Helical" evidence="1">
    <location>
        <begin position="28"/>
        <end position="49"/>
    </location>
</feature>
<name>A0A0F9ENR0_9ZZZZ</name>
<organism evidence="2">
    <name type="scientific">marine sediment metagenome</name>
    <dbReference type="NCBI Taxonomy" id="412755"/>
    <lineage>
        <taxon>unclassified sequences</taxon>
        <taxon>metagenomes</taxon>
        <taxon>ecological metagenomes</taxon>
    </lineage>
</organism>
<gene>
    <name evidence="2" type="ORF">LCGC14_2130570</name>
</gene>
<dbReference type="AlphaFoldDB" id="A0A0F9ENR0"/>
<comment type="caution">
    <text evidence="2">The sequence shown here is derived from an EMBL/GenBank/DDBJ whole genome shotgun (WGS) entry which is preliminary data.</text>
</comment>
<reference evidence="2" key="1">
    <citation type="journal article" date="2015" name="Nature">
        <title>Complex archaea that bridge the gap between prokaryotes and eukaryotes.</title>
        <authorList>
            <person name="Spang A."/>
            <person name="Saw J.H."/>
            <person name="Jorgensen S.L."/>
            <person name="Zaremba-Niedzwiedzka K."/>
            <person name="Martijn J."/>
            <person name="Lind A.E."/>
            <person name="van Eijk R."/>
            <person name="Schleper C."/>
            <person name="Guy L."/>
            <person name="Ettema T.J."/>
        </authorList>
    </citation>
    <scope>NUCLEOTIDE SEQUENCE</scope>
</reference>
<sequence length="57" mass="6686">DWIYWLVHVYLDRGDVCYIGERFCVGGGVSIIISLIVILLIFLSVFFLMKFSQRKDQ</sequence>
<accession>A0A0F9ENR0</accession>